<evidence type="ECO:0000259" key="3">
    <source>
        <dbReference type="Pfam" id="PF04003"/>
    </source>
</evidence>
<dbReference type="PROSITE" id="PS50082">
    <property type="entry name" value="WD_REPEATS_2"/>
    <property type="match status" value="2"/>
</dbReference>
<dbReference type="AlphaFoldDB" id="A0A9D5CTA0"/>
<feature type="compositionally biased region" description="Basic and acidic residues" evidence="2">
    <location>
        <begin position="601"/>
        <end position="611"/>
    </location>
</feature>
<sequence>MFELGLRNTESPARGNESLRHRRSPLAIMSSPNIKDLLTTFSPTYGLFAIASGDGRIKIWDTTKGHLQTEFADLAPSDNGLGIGAESKRGIFRWIISACTGFSWRRRRKRRLELRWKVSDCHPGGVNAVSYSRHQSCVYTAGSDGMVCQIDFSNGSVLGKFRASTKAISSLSISKDGKIMATAAGQLKLFNCSDHKKIQKYSGHSVAVQCMIFSEDGTYIISSGVGEKYVALWRTDAGKKQYASCVLSMEQPAVFLDSKVSDSVGAGLYVLAISELGVCYVWYGSNIEDLRNSKPTKISLSIESAFPKNSKGAVYAAKFQGIAEASNCQMLVAYGSLVKPLFQKVLLQNGVDVNLNTSQDGILLSGAQSHISQQGNIIQTRVTTLDRANAEDAVHPLPKLYQQEKKRKHSMRHTTAAVENAMVDSIANDKKTWSSDDGNMQIEEDNGTCLEERLRAVGIVGKKDDISRECHPGSTCKTSIDAKISNGAHLLIGGNIPAKKIRAHILSMNPNDAYKFLEFLASTWKASPASSKDVLPWIYCILVNHSRFILAQESSSQLLDALQKMASLKCSALQPLLKLSGCVQLIMAQINKAGDSTQPLESDHQDGRSEHEDEDEDEDIDELVYGEDEDESQNSSDDNDDNGDD</sequence>
<evidence type="ECO:0000313" key="4">
    <source>
        <dbReference type="EMBL" id="KAJ0978524.1"/>
    </source>
</evidence>
<comment type="caution">
    <text evidence="4">The sequence shown here is derived from an EMBL/GenBank/DDBJ whole genome shotgun (WGS) entry which is preliminary data.</text>
</comment>
<accession>A0A9D5CTA0</accession>
<dbReference type="InterPro" id="IPR015943">
    <property type="entry name" value="WD40/YVTN_repeat-like_dom_sf"/>
</dbReference>
<dbReference type="InterPro" id="IPR007148">
    <property type="entry name" value="SSU_processome_Utp12"/>
</dbReference>
<evidence type="ECO:0000256" key="2">
    <source>
        <dbReference type="SAM" id="MobiDB-lite"/>
    </source>
</evidence>
<dbReference type="InterPro" id="IPR036322">
    <property type="entry name" value="WD40_repeat_dom_sf"/>
</dbReference>
<feature type="region of interest" description="Disordered" evidence="2">
    <location>
        <begin position="1"/>
        <end position="20"/>
    </location>
</feature>
<keyword evidence="1" id="KW-0853">WD repeat</keyword>
<reference evidence="4" key="2">
    <citation type="journal article" date="2022" name="Hortic Res">
        <title>The genome of Dioscorea zingiberensis sheds light on the biosynthesis, origin and evolution of the medicinally important diosgenin saponins.</title>
        <authorList>
            <person name="Li Y."/>
            <person name="Tan C."/>
            <person name="Li Z."/>
            <person name="Guo J."/>
            <person name="Li S."/>
            <person name="Chen X."/>
            <person name="Wang C."/>
            <person name="Dai X."/>
            <person name="Yang H."/>
            <person name="Song W."/>
            <person name="Hou L."/>
            <person name="Xu J."/>
            <person name="Tong Z."/>
            <person name="Xu A."/>
            <person name="Yuan X."/>
            <person name="Wang W."/>
            <person name="Yang Q."/>
            <person name="Chen L."/>
            <person name="Sun Z."/>
            <person name="Wang K."/>
            <person name="Pan B."/>
            <person name="Chen J."/>
            <person name="Bao Y."/>
            <person name="Liu F."/>
            <person name="Qi X."/>
            <person name="Gang D.R."/>
            <person name="Wen J."/>
            <person name="Li J."/>
        </authorList>
    </citation>
    <scope>NUCLEOTIDE SEQUENCE</scope>
    <source>
        <strain evidence="4">Dzin_1.0</strain>
    </source>
</reference>
<evidence type="ECO:0000313" key="5">
    <source>
        <dbReference type="Proteomes" id="UP001085076"/>
    </source>
</evidence>
<reference evidence="4" key="1">
    <citation type="submission" date="2021-03" db="EMBL/GenBank/DDBJ databases">
        <authorList>
            <person name="Li Z."/>
            <person name="Yang C."/>
        </authorList>
    </citation>
    <scope>NUCLEOTIDE SEQUENCE</scope>
    <source>
        <strain evidence="4">Dzin_1.0</strain>
        <tissue evidence="4">Leaf</tissue>
    </source>
</reference>
<organism evidence="4 5">
    <name type="scientific">Dioscorea zingiberensis</name>
    <dbReference type="NCBI Taxonomy" id="325984"/>
    <lineage>
        <taxon>Eukaryota</taxon>
        <taxon>Viridiplantae</taxon>
        <taxon>Streptophyta</taxon>
        <taxon>Embryophyta</taxon>
        <taxon>Tracheophyta</taxon>
        <taxon>Spermatophyta</taxon>
        <taxon>Magnoliopsida</taxon>
        <taxon>Liliopsida</taxon>
        <taxon>Dioscoreales</taxon>
        <taxon>Dioscoreaceae</taxon>
        <taxon>Dioscorea</taxon>
    </lineage>
</organism>
<dbReference type="InterPro" id="IPR001680">
    <property type="entry name" value="WD40_rpt"/>
</dbReference>
<feature type="compositionally biased region" description="Acidic residues" evidence="2">
    <location>
        <begin position="612"/>
        <end position="645"/>
    </location>
</feature>
<dbReference type="SMART" id="SM00320">
    <property type="entry name" value="WD40"/>
    <property type="match status" value="4"/>
</dbReference>
<dbReference type="Pfam" id="PF04003">
    <property type="entry name" value="Utp12"/>
    <property type="match status" value="1"/>
</dbReference>
<feature type="region of interest" description="Disordered" evidence="2">
    <location>
        <begin position="594"/>
        <end position="645"/>
    </location>
</feature>
<proteinExistence type="predicted"/>
<dbReference type="PANTHER" id="PTHR45290">
    <property type="entry name" value="OS03G0300300 PROTEIN"/>
    <property type="match status" value="1"/>
</dbReference>
<keyword evidence="5" id="KW-1185">Reference proteome</keyword>
<evidence type="ECO:0000256" key="1">
    <source>
        <dbReference type="PROSITE-ProRule" id="PRU00221"/>
    </source>
</evidence>
<dbReference type="Pfam" id="PF00400">
    <property type="entry name" value="WD40"/>
    <property type="match status" value="3"/>
</dbReference>
<dbReference type="OrthoDB" id="30195at2759"/>
<dbReference type="Gene3D" id="2.130.10.10">
    <property type="entry name" value="YVTN repeat-like/Quinoprotein amine dehydrogenase"/>
    <property type="match status" value="2"/>
</dbReference>
<feature type="repeat" description="WD" evidence="1">
    <location>
        <begin position="201"/>
        <end position="243"/>
    </location>
</feature>
<protein>
    <recommendedName>
        <fullName evidence="3">Small-subunit processome Utp12 domain-containing protein</fullName>
    </recommendedName>
</protein>
<feature type="domain" description="Small-subunit processome Utp12" evidence="3">
    <location>
        <begin position="495"/>
        <end position="586"/>
    </location>
</feature>
<name>A0A9D5CTA0_9LILI</name>
<dbReference type="PANTHER" id="PTHR45290:SF1">
    <property type="entry name" value="OS03G0300300 PROTEIN"/>
    <property type="match status" value="1"/>
</dbReference>
<dbReference type="SUPFAM" id="SSF50978">
    <property type="entry name" value="WD40 repeat-like"/>
    <property type="match status" value="1"/>
</dbReference>
<dbReference type="EMBL" id="JAGGNH010000003">
    <property type="protein sequence ID" value="KAJ0978524.1"/>
    <property type="molecule type" value="Genomic_DNA"/>
</dbReference>
<gene>
    <name evidence="4" type="ORF">J5N97_013998</name>
</gene>
<dbReference type="Proteomes" id="UP001085076">
    <property type="component" value="Miscellaneous, Linkage group lg03"/>
</dbReference>
<feature type="repeat" description="WD" evidence="1">
    <location>
        <begin position="41"/>
        <end position="70"/>
    </location>
</feature>